<feature type="non-terminal residue" evidence="2">
    <location>
        <position position="55"/>
    </location>
</feature>
<protein>
    <submittedName>
        <fullName evidence="2">RFPL2 isoform 5</fullName>
    </submittedName>
</protein>
<name>A0A2J8UVK4_PONAB</name>
<reference evidence="2" key="1">
    <citation type="submission" date="2017-12" db="EMBL/GenBank/DDBJ databases">
        <title>High-resolution comparative analysis of great ape genomes.</title>
        <authorList>
            <person name="Pollen A."/>
            <person name="Hastie A."/>
            <person name="Hormozdiari F."/>
            <person name="Dougherty M."/>
            <person name="Liu R."/>
            <person name="Chaisson M."/>
            <person name="Hoppe E."/>
            <person name="Hill C."/>
            <person name="Pang A."/>
            <person name="Hillier L."/>
            <person name="Baker C."/>
            <person name="Armstrong J."/>
            <person name="Shendure J."/>
            <person name="Paten B."/>
            <person name="Wilson R."/>
            <person name="Chao H."/>
            <person name="Schneider V."/>
            <person name="Ventura M."/>
            <person name="Kronenberg Z."/>
            <person name="Murali S."/>
            <person name="Gordon D."/>
            <person name="Cantsilieris S."/>
            <person name="Munson K."/>
            <person name="Nelson B."/>
            <person name="Raja A."/>
            <person name="Underwood J."/>
            <person name="Diekhans M."/>
            <person name="Fiddes I."/>
            <person name="Haussler D."/>
            <person name="Eichler E."/>
        </authorList>
    </citation>
    <scope>NUCLEOTIDE SEQUENCE [LARGE SCALE GENOMIC DNA]</scope>
    <source>
        <strain evidence="2">Susie</strain>
    </source>
</reference>
<sequence length="55" mass="6233">PELPVEAAAGQRSFQQKSGHGCTLPRSKQLSRLLRLSRETNVPGVWMRRLPQVHQ</sequence>
<comment type="caution">
    <text evidence="2">The sequence shown here is derived from an EMBL/GenBank/DDBJ whole genome shotgun (WGS) entry which is preliminary data.</text>
</comment>
<dbReference type="EMBL" id="NDHI03003442">
    <property type="protein sequence ID" value="PNJ49303.1"/>
    <property type="molecule type" value="Genomic_DNA"/>
</dbReference>
<gene>
    <name evidence="2" type="ORF">CR201_G0024573</name>
</gene>
<organism evidence="2">
    <name type="scientific">Pongo abelii</name>
    <name type="common">Sumatran orangutan</name>
    <name type="synonym">Pongo pygmaeus abelii</name>
    <dbReference type="NCBI Taxonomy" id="9601"/>
    <lineage>
        <taxon>Eukaryota</taxon>
        <taxon>Metazoa</taxon>
        <taxon>Chordata</taxon>
        <taxon>Craniata</taxon>
        <taxon>Vertebrata</taxon>
        <taxon>Euteleostomi</taxon>
        <taxon>Mammalia</taxon>
        <taxon>Eutheria</taxon>
        <taxon>Euarchontoglires</taxon>
        <taxon>Primates</taxon>
        <taxon>Haplorrhini</taxon>
        <taxon>Catarrhini</taxon>
        <taxon>Hominidae</taxon>
        <taxon>Pongo</taxon>
    </lineage>
</organism>
<feature type="non-terminal residue" evidence="2">
    <location>
        <position position="1"/>
    </location>
</feature>
<accession>A0A2J8UVK4</accession>
<dbReference type="AlphaFoldDB" id="A0A2J8UVK4"/>
<evidence type="ECO:0000256" key="1">
    <source>
        <dbReference type="SAM" id="MobiDB-lite"/>
    </source>
</evidence>
<feature type="region of interest" description="Disordered" evidence="1">
    <location>
        <begin position="1"/>
        <end position="26"/>
    </location>
</feature>
<proteinExistence type="predicted"/>
<evidence type="ECO:0000313" key="2">
    <source>
        <dbReference type="EMBL" id="PNJ49303.1"/>
    </source>
</evidence>